<keyword evidence="1" id="KW-0812">Transmembrane</keyword>
<organism evidence="2 3">
    <name type="scientific">Tetraparma gracilis</name>
    <dbReference type="NCBI Taxonomy" id="2962635"/>
    <lineage>
        <taxon>Eukaryota</taxon>
        <taxon>Sar</taxon>
        <taxon>Stramenopiles</taxon>
        <taxon>Ochrophyta</taxon>
        <taxon>Bolidophyceae</taxon>
        <taxon>Parmales</taxon>
        <taxon>Triparmaceae</taxon>
        <taxon>Tetraparma</taxon>
    </lineage>
</organism>
<name>A0ABQ6MX91_9STRA</name>
<comment type="caution">
    <text evidence="2">The sequence shown here is derived from an EMBL/GenBank/DDBJ whole genome shotgun (WGS) entry which is preliminary data.</text>
</comment>
<feature type="transmembrane region" description="Helical" evidence="1">
    <location>
        <begin position="346"/>
        <end position="365"/>
    </location>
</feature>
<protein>
    <submittedName>
        <fullName evidence="2">Uncharacterized protein</fullName>
    </submittedName>
</protein>
<dbReference type="EMBL" id="BRYB01004631">
    <property type="protein sequence ID" value="GMI34386.1"/>
    <property type="molecule type" value="Genomic_DNA"/>
</dbReference>
<feature type="transmembrane region" description="Helical" evidence="1">
    <location>
        <begin position="449"/>
        <end position="469"/>
    </location>
</feature>
<keyword evidence="1" id="KW-0472">Membrane</keyword>
<accession>A0ABQ6MX91</accession>
<reference evidence="2 3" key="1">
    <citation type="journal article" date="2023" name="Commun. Biol.">
        <title>Genome analysis of Parmales, the sister group of diatoms, reveals the evolutionary specialization of diatoms from phago-mixotrophs to photoautotrophs.</title>
        <authorList>
            <person name="Ban H."/>
            <person name="Sato S."/>
            <person name="Yoshikawa S."/>
            <person name="Yamada K."/>
            <person name="Nakamura Y."/>
            <person name="Ichinomiya M."/>
            <person name="Sato N."/>
            <person name="Blanc-Mathieu R."/>
            <person name="Endo H."/>
            <person name="Kuwata A."/>
            <person name="Ogata H."/>
        </authorList>
    </citation>
    <scope>NUCLEOTIDE SEQUENCE [LARGE SCALE GENOMIC DNA]</scope>
</reference>
<feature type="transmembrane region" description="Helical" evidence="1">
    <location>
        <begin position="165"/>
        <end position="187"/>
    </location>
</feature>
<proteinExistence type="predicted"/>
<keyword evidence="1" id="KW-1133">Transmembrane helix</keyword>
<evidence type="ECO:0000256" key="1">
    <source>
        <dbReference type="SAM" id="Phobius"/>
    </source>
</evidence>
<gene>
    <name evidence="2" type="ORF">TeGR_g2166</name>
</gene>
<dbReference type="Proteomes" id="UP001165060">
    <property type="component" value="Unassembled WGS sequence"/>
</dbReference>
<feature type="transmembrane region" description="Helical" evidence="1">
    <location>
        <begin position="135"/>
        <end position="159"/>
    </location>
</feature>
<keyword evidence="3" id="KW-1185">Reference proteome</keyword>
<sequence length="589" mass="65625">MLKLYQNRDNEHVLRAELTELMATINVLRAASRKYRFLDELFVCVIRNKMKRSANQAAYAVTASLSSITSKEASLIGKSLVGLLMSNQTGSAAVEEFILTYPALTELDAEFVWFRPTLVAIADELMGKVAYGVKVRAAIGASLSIMDMISDSVIIVDYYNTGRSGYAMLLVGMVLGNICFQVILVYAQTRKIGSSRWRTFFFDCLAVVTFWKPGLDAWRVASGQEQQPGAAFPPLVEMVVGKFLEMAFEGIPGMVVQCIAFVESEEKSKTAILSLIISAASTGMTSTTITFDLDVDPTKRKNNPKWMGLIPNVDRGLAFGNLFVITTTHILAKGIITALLAITNSAWLWLFAACDYGLYLAYKVVRRDLTQVTPMPAAVNIPLSIVMRVLEKTVVDFTGCFTYRLPIFTGGAWFTFDLAKAQISVLVVAHIYNEFCEDVHGTKMDSSTVWTIAGGLFALWLVSFSHFVLRVAVPEYRHTIWSTQTGWQTSCAYFLENEDDKKRIIVFHQNRAMWEGRIGGEVKAWVAESWDRWERDDPEWLKKITPTIPDEYLPAAAAATLGGGRERRGSAAGSVRLSLRLSAREREEE</sequence>
<evidence type="ECO:0000313" key="3">
    <source>
        <dbReference type="Proteomes" id="UP001165060"/>
    </source>
</evidence>
<feature type="transmembrane region" description="Helical" evidence="1">
    <location>
        <begin position="317"/>
        <end position="340"/>
    </location>
</feature>
<evidence type="ECO:0000313" key="2">
    <source>
        <dbReference type="EMBL" id="GMI34386.1"/>
    </source>
</evidence>